<dbReference type="InterPro" id="IPR058627">
    <property type="entry name" value="MdtA-like_C"/>
</dbReference>
<protein>
    <submittedName>
        <fullName evidence="6">Efflux transporter, RND family, MFP subunit</fullName>
    </submittedName>
</protein>
<gene>
    <name evidence="6" type="ORF">US99_C0082G0005</name>
</gene>
<comment type="caution">
    <text evidence="6">The sequence shown here is derived from an EMBL/GenBank/DDBJ whole genome shotgun (WGS) entry which is preliminary data.</text>
</comment>
<comment type="subcellular location">
    <subcellularLocation>
        <location evidence="1">Cell envelope</location>
    </subcellularLocation>
</comment>
<dbReference type="Pfam" id="PF25967">
    <property type="entry name" value="RND-MFP_C"/>
    <property type="match status" value="1"/>
</dbReference>
<dbReference type="SUPFAM" id="SSF111369">
    <property type="entry name" value="HlyD-like secretion proteins"/>
    <property type="match status" value="1"/>
</dbReference>
<dbReference type="GO" id="GO:0022857">
    <property type="term" value="F:transmembrane transporter activity"/>
    <property type="evidence" value="ECO:0007669"/>
    <property type="project" value="InterPro"/>
</dbReference>
<evidence type="ECO:0000256" key="2">
    <source>
        <dbReference type="ARBA" id="ARBA00009477"/>
    </source>
</evidence>
<organism evidence="6 7">
    <name type="scientific">Candidatus Daviesbacteria bacterium GW2011_GWF2_38_6</name>
    <dbReference type="NCBI Taxonomy" id="1618432"/>
    <lineage>
        <taxon>Bacteria</taxon>
        <taxon>Candidatus Daviesiibacteriota</taxon>
    </lineage>
</organism>
<dbReference type="GO" id="GO:0016020">
    <property type="term" value="C:membrane"/>
    <property type="evidence" value="ECO:0007669"/>
    <property type="project" value="InterPro"/>
</dbReference>
<dbReference type="Gene3D" id="2.40.50.100">
    <property type="match status" value="1"/>
</dbReference>
<dbReference type="InterPro" id="IPR006143">
    <property type="entry name" value="RND_pump_MFP"/>
</dbReference>
<evidence type="ECO:0000259" key="5">
    <source>
        <dbReference type="Pfam" id="PF25967"/>
    </source>
</evidence>
<dbReference type="NCBIfam" id="TIGR01730">
    <property type="entry name" value="RND_mfp"/>
    <property type="match status" value="1"/>
</dbReference>
<evidence type="ECO:0000259" key="4">
    <source>
        <dbReference type="Pfam" id="PF25954"/>
    </source>
</evidence>
<feature type="domain" description="CusB-like beta-barrel" evidence="4">
    <location>
        <begin position="204"/>
        <end position="274"/>
    </location>
</feature>
<evidence type="ECO:0000256" key="1">
    <source>
        <dbReference type="ARBA" id="ARBA00004196"/>
    </source>
</evidence>
<dbReference type="GO" id="GO:0030313">
    <property type="term" value="C:cell envelope"/>
    <property type="evidence" value="ECO:0007669"/>
    <property type="project" value="UniProtKB-SubCell"/>
</dbReference>
<dbReference type="Pfam" id="PF25954">
    <property type="entry name" value="Beta-barrel_RND_2"/>
    <property type="match status" value="1"/>
</dbReference>
<dbReference type="Proteomes" id="UP000034324">
    <property type="component" value="Unassembled WGS sequence"/>
</dbReference>
<evidence type="ECO:0000313" key="7">
    <source>
        <dbReference type="Proteomes" id="UP000034324"/>
    </source>
</evidence>
<dbReference type="AlphaFoldDB" id="A0A0G0K946"/>
<sequence>MRIPKILKPSKKKIIALAVLVTVLFLGFNFFGSQKKPAPLQFTEVKRQDIKSVVSSSGSLTGTSVANLKFKSGGKLSYINVKAGDWVKKYQVIAGLDTRDLSITLQQAQNTLVAKDAAAKKAEDDVKNHDKDETFSQKETRTAAQVARDNAFDSVKSAQKAFEDAVIVSPIAGVVTQAIQTEGQNVGSSDLIAQIVDMSSIYFDTDVDEADITNIAVGTPCEVILDAYPRQVFKGLVDQIIPQTKTTSSGASVVTVRIILDNPELVFVNGLSGQSSIFYQASFSVVVEANGKLENRKVEVGISSDTEVEIKNGLDENEKVLLNPPAAAVRPQNQSNNPLGGFFRIFGGRGR</sequence>
<proteinExistence type="inferred from homology"/>
<accession>A0A0G0K946</accession>
<dbReference type="Gene3D" id="2.40.30.170">
    <property type="match status" value="1"/>
</dbReference>
<dbReference type="Gene3D" id="6.20.50.140">
    <property type="match status" value="1"/>
</dbReference>
<comment type="similarity">
    <text evidence="2">Belongs to the membrane fusion protein (MFP) (TC 8.A.1) family.</text>
</comment>
<reference evidence="6 7" key="1">
    <citation type="journal article" date="2015" name="Nature">
        <title>rRNA introns, odd ribosomes, and small enigmatic genomes across a large radiation of phyla.</title>
        <authorList>
            <person name="Brown C.T."/>
            <person name="Hug L.A."/>
            <person name="Thomas B.C."/>
            <person name="Sharon I."/>
            <person name="Castelle C.J."/>
            <person name="Singh A."/>
            <person name="Wilkins M.J."/>
            <person name="Williams K.H."/>
            <person name="Banfield J.F."/>
        </authorList>
    </citation>
    <scope>NUCLEOTIDE SEQUENCE [LARGE SCALE GENOMIC DNA]</scope>
</reference>
<feature type="domain" description="Multidrug resistance protein MdtA-like C-terminal permuted SH3" evidence="5">
    <location>
        <begin position="282"/>
        <end position="321"/>
    </location>
</feature>
<dbReference type="EMBL" id="LBVC01000082">
    <property type="protein sequence ID" value="KKQ76173.1"/>
    <property type="molecule type" value="Genomic_DNA"/>
</dbReference>
<dbReference type="PANTHER" id="PTHR32347">
    <property type="entry name" value="EFFLUX SYSTEM COMPONENT YKNX-RELATED"/>
    <property type="match status" value="1"/>
</dbReference>
<evidence type="ECO:0000313" key="6">
    <source>
        <dbReference type="EMBL" id="KKQ76173.1"/>
    </source>
</evidence>
<dbReference type="InterPro" id="IPR058792">
    <property type="entry name" value="Beta-barrel_RND_2"/>
</dbReference>
<evidence type="ECO:0000256" key="3">
    <source>
        <dbReference type="ARBA" id="ARBA00023054"/>
    </source>
</evidence>
<name>A0A0G0K946_9BACT</name>
<dbReference type="InterPro" id="IPR050465">
    <property type="entry name" value="UPF0194_transport"/>
</dbReference>
<keyword evidence="3" id="KW-0175">Coiled coil</keyword>